<evidence type="ECO:0000313" key="2">
    <source>
        <dbReference type="EMBL" id="QJA95338.1"/>
    </source>
</evidence>
<name>A0A6M3KBB7_9ZZZZ</name>
<accession>A0A6M3KBB7</accession>
<protein>
    <submittedName>
        <fullName evidence="1">Uncharacterized protein</fullName>
    </submittedName>
</protein>
<reference evidence="1" key="1">
    <citation type="submission" date="2020-03" db="EMBL/GenBank/DDBJ databases">
        <title>The deep terrestrial virosphere.</title>
        <authorList>
            <person name="Holmfeldt K."/>
            <person name="Nilsson E."/>
            <person name="Simone D."/>
            <person name="Lopez-Fernandez M."/>
            <person name="Wu X."/>
            <person name="de Brujin I."/>
            <person name="Lundin D."/>
            <person name="Andersson A."/>
            <person name="Bertilsson S."/>
            <person name="Dopson M."/>
        </authorList>
    </citation>
    <scope>NUCLEOTIDE SEQUENCE</scope>
    <source>
        <strain evidence="1">MM415A00943</strain>
        <strain evidence="2">MM415B05470</strain>
    </source>
</reference>
<dbReference type="EMBL" id="MT142367">
    <property type="protein sequence ID" value="QJA79106.1"/>
    <property type="molecule type" value="Genomic_DNA"/>
</dbReference>
<sequence>MTRAAGHNKQTYAYGNGCRYCSNCFECPFPDCKAGVDKFIWNETGPIKCPETGLEWATGGLEWQR</sequence>
<organism evidence="1">
    <name type="scientific">viral metagenome</name>
    <dbReference type="NCBI Taxonomy" id="1070528"/>
    <lineage>
        <taxon>unclassified sequences</taxon>
        <taxon>metagenomes</taxon>
        <taxon>organismal metagenomes</taxon>
    </lineage>
</organism>
<dbReference type="EMBL" id="MT143306">
    <property type="protein sequence ID" value="QJA95338.1"/>
    <property type="molecule type" value="Genomic_DNA"/>
</dbReference>
<proteinExistence type="predicted"/>
<gene>
    <name evidence="1" type="ORF">MM415A00943_0009</name>
    <name evidence="2" type="ORF">MM415B05470_0009</name>
</gene>
<dbReference type="AlphaFoldDB" id="A0A6M3KBB7"/>
<evidence type="ECO:0000313" key="1">
    <source>
        <dbReference type="EMBL" id="QJA79106.1"/>
    </source>
</evidence>